<comment type="caution">
    <text evidence="2">The sequence shown here is derived from an EMBL/GenBank/DDBJ whole genome shotgun (WGS) entry which is preliminary data.</text>
</comment>
<name>A0AAJ0EQD2_9PEZI</name>
<gene>
    <name evidence="2" type="ORF">BDP55DRAFT_675761</name>
</gene>
<dbReference type="InterPro" id="IPR049804">
    <property type="entry name" value="Choice_anch_L"/>
</dbReference>
<dbReference type="Proteomes" id="UP001224890">
    <property type="component" value="Unassembled WGS sequence"/>
</dbReference>
<organism evidence="2 3">
    <name type="scientific">Colletotrichum godetiae</name>
    <dbReference type="NCBI Taxonomy" id="1209918"/>
    <lineage>
        <taxon>Eukaryota</taxon>
        <taxon>Fungi</taxon>
        <taxon>Dikarya</taxon>
        <taxon>Ascomycota</taxon>
        <taxon>Pezizomycotina</taxon>
        <taxon>Sordariomycetes</taxon>
        <taxon>Hypocreomycetidae</taxon>
        <taxon>Glomerellales</taxon>
        <taxon>Glomerellaceae</taxon>
        <taxon>Colletotrichum</taxon>
        <taxon>Colletotrichum acutatum species complex</taxon>
    </lineage>
</organism>
<dbReference type="RefSeq" id="XP_060425500.1">
    <property type="nucleotide sequence ID" value="XM_060575770.1"/>
</dbReference>
<dbReference type="NCBIfam" id="NF038133">
    <property type="entry name" value="choice_anch_L"/>
    <property type="match status" value="1"/>
</dbReference>
<dbReference type="AlphaFoldDB" id="A0AAJ0EQD2"/>
<evidence type="ECO:0000313" key="2">
    <source>
        <dbReference type="EMBL" id="KAK1671497.1"/>
    </source>
</evidence>
<protein>
    <submittedName>
        <fullName evidence="2">Uncharacterized protein</fullName>
    </submittedName>
</protein>
<feature type="chain" id="PRO_5042573847" evidence="1">
    <location>
        <begin position="29"/>
        <end position="162"/>
    </location>
</feature>
<evidence type="ECO:0000313" key="3">
    <source>
        <dbReference type="Proteomes" id="UP001224890"/>
    </source>
</evidence>
<sequence length="162" mass="16395">MRHQSFEVFSKGSILLAAFAAFAPLCGSFSVTTTSDANVLANAIFNGPGITVLQATFSGAAVSSGTFTDGLGGIGNGAILTSGTAGGALPGGNQYSDNGAAGSDTYCGANTFNAAILTVGIAIDPGYNGVQVEFILASVEEGYVNLQVSMDWCNYRLTDTLQ</sequence>
<dbReference type="EMBL" id="JAHMHR010000046">
    <property type="protein sequence ID" value="KAK1671497.1"/>
    <property type="molecule type" value="Genomic_DNA"/>
</dbReference>
<accession>A0AAJ0EQD2</accession>
<keyword evidence="3" id="KW-1185">Reference proteome</keyword>
<proteinExistence type="predicted"/>
<reference evidence="2" key="1">
    <citation type="submission" date="2021-06" db="EMBL/GenBank/DDBJ databases">
        <title>Comparative genomics, transcriptomics and evolutionary studies reveal genomic signatures of adaptation to plant cell wall in hemibiotrophic fungi.</title>
        <authorList>
            <consortium name="DOE Joint Genome Institute"/>
            <person name="Baroncelli R."/>
            <person name="Diaz J.F."/>
            <person name="Benocci T."/>
            <person name="Peng M."/>
            <person name="Battaglia E."/>
            <person name="Haridas S."/>
            <person name="Andreopoulos W."/>
            <person name="Labutti K."/>
            <person name="Pangilinan J."/>
            <person name="Floch G.L."/>
            <person name="Makela M.R."/>
            <person name="Henrissat B."/>
            <person name="Grigoriev I.V."/>
            <person name="Crouch J.A."/>
            <person name="De Vries R.P."/>
            <person name="Sukno S.A."/>
            <person name="Thon M.R."/>
        </authorList>
    </citation>
    <scope>NUCLEOTIDE SEQUENCE</scope>
    <source>
        <strain evidence="2">CBS 193.32</strain>
    </source>
</reference>
<keyword evidence="1" id="KW-0732">Signal</keyword>
<feature type="signal peptide" evidence="1">
    <location>
        <begin position="1"/>
        <end position="28"/>
    </location>
</feature>
<dbReference type="GeneID" id="85460296"/>
<evidence type="ECO:0000256" key="1">
    <source>
        <dbReference type="SAM" id="SignalP"/>
    </source>
</evidence>